<evidence type="ECO:0000256" key="1">
    <source>
        <dbReference type="ARBA" id="ARBA00022737"/>
    </source>
</evidence>
<organism evidence="3 4">
    <name type="scientific">Pleurotus eryngii</name>
    <name type="common">Boletus of the steppes</name>
    <dbReference type="NCBI Taxonomy" id="5323"/>
    <lineage>
        <taxon>Eukaryota</taxon>
        <taxon>Fungi</taxon>
        <taxon>Dikarya</taxon>
        <taxon>Basidiomycota</taxon>
        <taxon>Agaricomycotina</taxon>
        <taxon>Agaricomycetes</taxon>
        <taxon>Agaricomycetidae</taxon>
        <taxon>Agaricales</taxon>
        <taxon>Pleurotineae</taxon>
        <taxon>Pleurotaceae</taxon>
        <taxon>Pleurotus</taxon>
    </lineage>
</organism>
<dbReference type="InterPro" id="IPR056884">
    <property type="entry name" value="NPHP3-like_N"/>
</dbReference>
<dbReference type="AlphaFoldDB" id="A0A9P5ZI83"/>
<sequence>MPYDKTIIQALFHIELNQAHQGRVLDKIYNSFPKSSKAEIDPSTSLLFANATYDYINVDNKSKVLPGTRFAITEQVDRWATSTCQERVFWLRGAAGTGKSTTAKSVAAKFSKAKRLGASFFFVQDVQDLGDTRLLITTIACHLHAWTAQFVPQSRLLLVNNPLG</sequence>
<protein>
    <recommendedName>
        <fullName evidence="2">Nephrocystin 3-like N-terminal domain-containing protein</fullName>
    </recommendedName>
</protein>
<accession>A0A9P5ZI83</accession>
<dbReference type="Pfam" id="PF24883">
    <property type="entry name" value="NPHP3_N"/>
    <property type="match status" value="1"/>
</dbReference>
<dbReference type="SUPFAM" id="SSF52540">
    <property type="entry name" value="P-loop containing nucleoside triphosphate hydrolases"/>
    <property type="match status" value="1"/>
</dbReference>
<dbReference type="OrthoDB" id="3027122at2759"/>
<evidence type="ECO:0000313" key="4">
    <source>
        <dbReference type="Proteomes" id="UP000807025"/>
    </source>
</evidence>
<dbReference type="Proteomes" id="UP000807025">
    <property type="component" value="Unassembled WGS sequence"/>
</dbReference>
<dbReference type="Gene3D" id="3.40.50.300">
    <property type="entry name" value="P-loop containing nucleotide triphosphate hydrolases"/>
    <property type="match status" value="1"/>
</dbReference>
<evidence type="ECO:0000259" key="2">
    <source>
        <dbReference type="Pfam" id="PF24883"/>
    </source>
</evidence>
<feature type="domain" description="Nephrocystin 3-like N-terminal" evidence="2">
    <location>
        <begin position="73"/>
        <end position="147"/>
    </location>
</feature>
<gene>
    <name evidence="3" type="ORF">BDN71DRAFT_1513891</name>
</gene>
<keyword evidence="4" id="KW-1185">Reference proteome</keyword>
<dbReference type="InterPro" id="IPR027417">
    <property type="entry name" value="P-loop_NTPase"/>
</dbReference>
<dbReference type="EMBL" id="MU154770">
    <property type="protein sequence ID" value="KAF9487528.1"/>
    <property type="molecule type" value="Genomic_DNA"/>
</dbReference>
<name>A0A9P5ZI83_PLEER</name>
<proteinExistence type="predicted"/>
<reference evidence="3" key="1">
    <citation type="submission" date="2020-11" db="EMBL/GenBank/DDBJ databases">
        <authorList>
            <consortium name="DOE Joint Genome Institute"/>
            <person name="Ahrendt S."/>
            <person name="Riley R."/>
            <person name="Andreopoulos W."/>
            <person name="Labutti K."/>
            <person name="Pangilinan J."/>
            <person name="Ruiz-Duenas F.J."/>
            <person name="Barrasa J.M."/>
            <person name="Sanchez-Garcia M."/>
            <person name="Camarero S."/>
            <person name="Miyauchi S."/>
            <person name="Serrano A."/>
            <person name="Linde D."/>
            <person name="Babiker R."/>
            <person name="Drula E."/>
            <person name="Ayuso-Fernandez I."/>
            <person name="Pacheco R."/>
            <person name="Padilla G."/>
            <person name="Ferreira P."/>
            <person name="Barriuso J."/>
            <person name="Kellner H."/>
            <person name="Castanera R."/>
            <person name="Alfaro M."/>
            <person name="Ramirez L."/>
            <person name="Pisabarro A.G."/>
            <person name="Kuo A."/>
            <person name="Tritt A."/>
            <person name="Lipzen A."/>
            <person name="He G."/>
            <person name="Yan M."/>
            <person name="Ng V."/>
            <person name="Cullen D."/>
            <person name="Martin F."/>
            <person name="Rosso M.-N."/>
            <person name="Henrissat B."/>
            <person name="Hibbett D."/>
            <person name="Martinez A.T."/>
            <person name="Grigoriev I.V."/>
        </authorList>
    </citation>
    <scope>NUCLEOTIDE SEQUENCE</scope>
    <source>
        <strain evidence="3">ATCC 90797</strain>
    </source>
</reference>
<comment type="caution">
    <text evidence="3">The sequence shown here is derived from an EMBL/GenBank/DDBJ whole genome shotgun (WGS) entry which is preliminary data.</text>
</comment>
<evidence type="ECO:0000313" key="3">
    <source>
        <dbReference type="EMBL" id="KAF9487528.1"/>
    </source>
</evidence>
<keyword evidence="1" id="KW-0677">Repeat</keyword>